<dbReference type="RefSeq" id="WP_005013342.1">
    <property type="nucleotide sequence ID" value="NZ_JFZZ01000070.1"/>
</dbReference>
<dbReference type="Proteomes" id="UP000026682">
    <property type="component" value="Unassembled WGS sequence"/>
</dbReference>
<sequence>MFKYLSPLAVSVLLAACTAPAEKPLTSPDAHTSRTAVDWQGSYAGVLPCADCPGIEMKLTLNTDGRYTLSRLYQDRQSKPELVSGRFHWLPGDGAIALEGDDSRWQLGENQLSMLDTEGKVITGPLAHHYILRRTAH</sequence>
<dbReference type="PATRIC" id="fig|1331206.3.peg.1994"/>
<evidence type="ECO:0000256" key="1">
    <source>
        <dbReference type="SAM" id="SignalP"/>
    </source>
</evidence>
<feature type="chain" id="PRO_5007628533" evidence="1">
    <location>
        <begin position="22"/>
        <end position="137"/>
    </location>
</feature>
<protein>
    <submittedName>
        <fullName evidence="2">NlpE N-terminal domain protein</fullName>
    </submittedName>
</protein>
<dbReference type="Gene3D" id="2.40.128.640">
    <property type="match status" value="1"/>
</dbReference>
<dbReference type="Pfam" id="PF04170">
    <property type="entry name" value="NlpE"/>
    <property type="match status" value="1"/>
</dbReference>
<reference evidence="2 3" key="1">
    <citation type="submission" date="2014-03" db="EMBL/GenBank/DDBJ databases">
        <title>Genome sequence of Bordetella holmseii.</title>
        <authorList>
            <person name="Harvill E."/>
            <person name="Goodfield L.L."/>
            <person name="Ivanov Y."/>
            <person name="Meyer J.A."/>
            <person name="Newth C."/>
            <person name="Cassiday P."/>
            <person name="Tondella M.L."/>
            <person name="Liao P."/>
            <person name="Zimmerman J."/>
            <person name="Meert K."/>
            <person name="Wessel D."/>
            <person name="Berger J."/>
            <person name="Dean J.M."/>
            <person name="Holubkov R."/>
            <person name="Burr J."/>
            <person name="Liu T."/>
            <person name="Brinkac L.M."/>
            <person name="Sanka R."/>
            <person name="Kim M."/>
            <person name="Losada L."/>
        </authorList>
    </citation>
    <scope>NUCLEOTIDE SEQUENCE [LARGE SCALE GENOMIC DNA]</scope>
    <source>
        <strain evidence="2 3">CDC-H585-BH</strain>
    </source>
</reference>
<keyword evidence="1" id="KW-0732">Signal</keyword>
<dbReference type="EMBL" id="JFZZ01000070">
    <property type="protein sequence ID" value="KAK90759.1"/>
    <property type="molecule type" value="Genomic_DNA"/>
</dbReference>
<feature type="signal peptide" evidence="1">
    <location>
        <begin position="1"/>
        <end position="21"/>
    </location>
</feature>
<name>A0A158M452_9BORD</name>
<dbReference type="InterPro" id="IPR007298">
    <property type="entry name" value="Cu-R_lipoprotein_NlpE"/>
</dbReference>
<dbReference type="PROSITE" id="PS51257">
    <property type="entry name" value="PROKAR_LIPOPROTEIN"/>
    <property type="match status" value="1"/>
</dbReference>
<proteinExistence type="predicted"/>
<gene>
    <name evidence="2" type="ORF">L497_0792</name>
</gene>
<evidence type="ECO:0000313" key="2">
    <source>
        <dbReference type="EMBL" id="KAK90759.1"/>
    </source>
</evidence>
<evidence type="ECO:0000313" key="3">
    <source>
        <dbReference type="Proteomes" id="UP000026682"/>
    </source>
</evidence>
<dbReference type="GeneID" id="93120373"/>
<organism evidence="2 3">
    <name type="scientific">Bordetella holmesii CDC-H585-BH</name>
    <dbReference type="NCBI Taxonomy" id="1331206"/>
    <lineage>
        <taxon>Bacteria</taxon>
        <taxon>Pseudomonadati</taxon>
        <taxon>Pseudomonadota</taxon>
        <taxon>Betaproteobacteria</taxon>
        <taxon>Burkholderiales</taxon>
        <taxon>Alcaligenaceae</taxon>
        <taxon>Bordetella</taxon>
    </lineage>
</organism>
<accession>A0A158M452</accession>
<comment type="caution">
    <text evidence="2">The sequence shown here is derived from an EMBL/GenBank/DDBJ whole genome shotgun (WGS) entry which is preliminary data.</text>
</comment>
<dbReference type="AlphaFoldDB" id="A0A158M452"/>